<evidence type="ECO:0000256" key="5">
    <source>
        <dbReference type="RuleBase" id="RU003651"/>
    </source>
</evidence>
<evidence type="ECO:0000259" key="6">
    <source>
        <dbReference type="SMART" id="SM00382"/>
    </source>
</evidence>
<accession>A0ABD2IAU2</accession>
<dbReference type="SMART" id="SM00382">
    <property type="entry name" value="AAA"/>
    <property type="match status" value="1"/>
</dbReference>
<evidence type="ECO:0000313" key="7">
    <source>
        <dbReference type="EMBL" id="KAL3077244.1"/>
    </source>
</evidence>
<dbReference type="FunFam" id="3.40.50.300:FF:001494">
    <property type="entry name" value="Pachytene checkpoint component Pch2"/>
    <property type="match status" value="1"/>
</dbReference>
<dbReference type="InterPro" id="IPR054330">
    <property type="entry name" value="Pch2-like_N"/>
</dbReference>
<dbReference type="InterPro" id="IPR001270">
    <property type="entry name" value="ClpA/B"/>
</dbReference>
<dbReference type="PANTHER" id="PTHR45991:SF1">
    <property type="entry name" value="PACHYTENE CHECKPOINT PROTEIN 2 HOMOLOG"/>
    <property type="match status" value="1"/>
</dbReference>
<sequence length="508" mass="56422">MTDDTNCTNGCIAKLELSEQFSQKLNIQISAAEKQQQNNDLLDSEHVHRSFDVEIRLTKANALQNGEDFFNSLSECFVKKLAEIRNCRPFFPMDGESPQMVDRVSVSCSSVGEGLPLNCSIDELKAARYYSYVAKKFGAMAEEISLDASNGDEGTVASHQWEMPSLEFENFWETLIFDGPIKNELLVYANSLLEISYAGADLSILPVNRLVLLHGPPGTGKTTLCKALAQKLAIRTQKRYKRAILVEVNSHSLFSKWFSESGKLVQKLFNRVEELAEQPNWLVFLLIDEVESLTMGRKAAFSGADPSDSVRVVNAVLTQLDRVKRFPNVLILCTSNLEQALDPAFVDRADIVRRIGNPTASAICAILETAIEELQRINLVESGNLLSGQRKEKFDRLVSISAKCASSGRSLRKLPVVAYSAARSVSSKLPPIVLLHFSSNFVFIRAQTCNYAAVLGPCLANTCPLPFACDLLTQLCCVLQSNNGNGNDCKKRRKRFAWMDRKMIATEN</sequence>
<dbReference type="InterPro" id="IPR003959">
    <property type="entry name" value="ATPase_AAA_core"/>
</dbReference>
<evidence type="ECO:0000256" key="1">
    <source>
        <dbReference type="ARBA" id="ARBA00007271"/>
    </source>
</evidence>
<dbReference type="InterPro" id="IPR044539">
    <property type="entry name" value="Pch2-like"/>
</dbReference>
<evidence type="ECO:0000256" key="4">
    <source>
        <dbReference type="ARBA" id="ARBA00023254"/>
    </source>
</evidence>
<dbReference type="PRINTS" id="PR00300">
    <property type="entry name" value="CLPPROTEASEA"/>
</dbReference>
<dbReference type="Pfam" id="PF22107">
    <property type="entry name" value="Pch2_N"/>
    <property type="match status" value="1"/>
</dbReference>
<organism evidence="7 8">
    <name type="scientific">Heterodera schachtii</name>
    <name type="common">Sugarbeet cyst nematode worm</name>
    <name type="synonym">Tylenchus schachtii</name>
    <dbReference type="NCBI Taxonomy" id="97005"/>
    <lineage>
        <taxon>Eukaryota</taxon>
        <taxon>Metazoa</taxon>
        <taxon>Ecdysozoa</taxon>
        <taxon>Nematoda</taxon>
        <taxon>Chromadorea</taxon>
        <taxon>Rhabditida</taxon>
        <taxon>Tylenchina</taxon>
        <taxon>Tylenchomorpha</taxon>
        <taxon>Tylenchoidea</taxon>
        <taxon>Heteroderidae</taxon>
        <taxon>Heteroderinae</taxon>
        <taxon>Heterodera</taxon>
    </lineage>
</organism>
<dbReference type="PANTHER" id="PTHR45991">
    <property type="entry name" value="PACHYTENE CHECKPOINT PROTEIN 2"/>
    <property type="match status" value="1"/>
</dbReference>
<keyword evidence="8" id="KW-1185">Reference proteome</keyword>
<reference evidence="7 8" key="1">
    <citation type="submission" date="2024-10" db="EMBL/GenBank/DDBJ databases">
        <authorList>
            <person name="Kim D."/>
        </authorList>
    </citation>
    <scope>NUCLEOTIDE SEQUENCE [LARGE SCALE GENOMIC DNA]</scope>
    <source>
        <strain evidence="7">Taebaek</strain>
    </source>
</reference>
<evidence type="ECO:0000313" key="8">
    <source>
        <dbReference type="Proteomes" id="UP001620645"/>
    </source>
</evidence>
<dbReference type="Gene3D" id="3.40.50.300">
    <property type="entry name" value="P-loop containing nucleotide triphosphate hydrolases"/>
    <property type="match status" value="1"/>
</dbReference>
<feature type="domain" description="AAA+ ATPase" evidence="6">
    <location>
        <begin position="207"/>
        <end position="359"/>
    </location>
</feature>
<dbReference type="InterPro" id="IPR003593">
    <property type="entry name" value="AAA+_ATPase"/>
</dbReference>
<dbReference type="GO" id="GO:0005524">
    <property type="term" value="F:ATP binding"/>
    <property type="evidence" value="ECO:0007669"/>
    <property type="project" value="UniProtKB-KW"/>
</dbReference>
<dbReference type="Proteomes" id="UP001620645">
    <property type="component" value="Unassembled WGS sequence"/>
</dbReference>
<dbReference type="GO" id="GO:0051321">
    <property type="term" value="P:meiotic cell cycle"/>
    <property type="evidence" value="ECO:0007669"/>
    <property type="project" value="UniProtKB-KW"/>
</dbReference>
<dbReference type="InterPro" id="IPR003960">
    <property type="entry name" value="ATPase_AAA_CS"/>
</dbReference>
<keyword evidence="2 5" id="KW-0547">Nucleotide-binding</keyword>
<dbReference type="InterPro" id="IPR027417">
    <property type="entry name" value="P-loop_NTPase"/>
</dbReference>
<name>A0ABD2IAU2_HETSC</name>
<comment type="caution">
    <text evidence="7">The sequence shown here is derived from an EMBL/GenBank/DDBJ whole genome shotgun (WGS) entry which is preliminary data.</text>
</comment>
<keyword evidence="4" id="KW-0469">Meiosis</keyword>
<dbReference type="EMBL" id="JBICCN010000327">
    <property type="protein sequence ID" value="KAL3077244.1"/>
    <property type="molecule type" value="Genomic_DNA"/>
</dbReference>
<dbReference type="Pfam" id="PF00004">
    <property type="entry name" value="AAA"/>
    <property type="match status" value="1"/>
</dbReference>
<dbReference type="SUPFAM" id="SSF52540">
    <property type="entry name" value="P-loop containing nucleoside triphosphate hydrolases"/>
    <property type="match status" value="1"/>
</dbReference>
<comment type="similarity">
    <text evidence="1">Belongs to the AAA ATPase family. PCH2 subfamily.</text>
</comment>
<gene>
    <name evidence="7" type="ORF">niasHS_013233</name>
</gene>
<proteinExistence type="inferred from homology"/>
<protein>
    <recommendedName>
        <fullName evidence="6">AAA+ ATPase domain-containing protein</fullName>
    </recommendedName>
</protein>
<dbReference type="AlphaFoldDB" id="A0ABD2IAU2"/>
<dbReference type="PROSITE" id="PS00674">
    <property type="entry name" value="AAA"/>
    <property type="match status" value="1"/>
</dbReference>
<evidence type="ECO:0000256" key="2">
    <source>
        <dbReference type="ARBA" id="ARBA00022741"/>
    </source>
</evidence>
<evidence type="ECO:0000256" key="3">
    <source>
        <dbReference type="ARBA" id="ARBA00022840"/>
    </source>
</evidence>
<keyword evidence="3 5" id="KW-0067">ATP-binding</keyword>